<feature type="signal peptide" evidence="3">
    <location>
        <begin position="1"/>
        <end position="46"/>
    </location>
</feature>
<organism evidence="4 5">
    <name type="scientific">Nonomuraea aridisoli</name>
    <dbReference type="NCBI Taxonomy" id="2070368"/>
    <lineage>
        <taxon>Bacteria</taxon>
        <taxon>Bacillati</taxon>
        <taxon>Actinomycetota</taxon>
        <taxon>Actinomycetes</taxon>
        <taxon>Streptosporangiales</taxon>
        <taxon>Streptosporangiaceae</taxon>
        <taxon>Nonomuraea</taxon>
    </lineage>
</organism>
<reference evidence="4 5" key="1">
    <citation type="submission" date="2018-01" db="EMBL/GenBank/DDBJ databases">
        <title>Draft genome sequence of Nonomuraea sp. KC333.</title>
        <authorList>
            <person name="Sahin N."/>
            <person name="Saygin H."/>
            <person name="Ay H."/>
        </authorList>
    </citation>
    <scope>NUCLEOTIDE SEQUENCE [LARGE SCALE GENOMIC DNA]</scope>
    <source>
        <strain evidence="4 5">KC333</strain>
    </source>
</reference>
<evidence type="ECO:0000256" key="1">
    <source>
        <dbReference type="ARBA" id="ARBA00006987"/>
    </source>
</evidence>
<evidence type="ECO:0000313" key="4">
    <source>
        <dbReference type="EMBL" id="PZG12709.1"/>
    </source>
</evidence>
<accession>A0A2W2E7Q0</accession>
<evidence type="ECO:0000256" key="3">
    <source>
        <dbReference type="SAM" id="SignalP"/>
    </source>
</evidence>
<feature type="chain" id="PRO_5015921537" description="Tripartite tricarboxylate transporter substrate binding protein" evidence="3">
    <location>
        <begin position="47"/>
        <end position="358"/>
    </location>
</feature>
<evidence type="ECO:0000256" key="2">
    <source>
        <dbReference type="SAM" id="MobiDB-lite"/>
    </source>
</evidence>
<gene>
    <name evidence="4" type="ORF">C1J01_32030</name>
</gene>
<dbReference type="EMBL" id="POUD01000178">
    <property type="protein sequence ID" value="PZG12709.1"/>
    <property type="molecule type" value="Genomic_DNA"/>
</dbReference>
<dbReference type="InterPro" id="IPR042100">
    <property type="entry name" value="Bug_dom1"/>
</dbReference>
<name>A0A2W2E7Q0_9ACTN</name>
<dbReference type="PANTHER" id="PTHR42928">
    <property type="entry name" value="TRICARBOXYLATE-BINDING PROTEIN"/>
    <property type="match status" value="1"/>
</dbReference>
<dbReference type="Gene3D" id="3.40.190.10">
    <property type="entry name" value="Periplasmic binding protein-like II"/>
    <property type="match status" value="1"/>
</dbReference>
<dbReference type="Pfam" id="PF03401">
    <property type="entry name" value="TctC"/>
    <property type="match status" value="1"/>
</dbReference>
<evidence type="ECO:0000313" key="5">
    <source>
        <dbReference type="Proteomes" id="UP000249304"/>
    </source>
</evidence>
<protein>
    <recommendedName>
        <fullName evidence="6">Tripartite tricarboxylate transporter substrate binding protein</fullName>
    </recommendedName>
</protein>
<dbReference type="AlphaFoldDB" id="A0A2W2E7Q0"/>
<dbReference type="Proteomes" id="UP000249304">
    <property type="component" value="Unassembled WGS sequence"/>
</dbReference>
<proteinExistence type="inferred from homology"/>
<sequence>MMPGVNEAPGRATAPARRSHMTRRLSRAAAALGALGLAAACGGADAAVPPAEFYAGETIEFVVPYEPGGGYDLYARDIAPYLAKCTKSKVRVLNEPGAGGLLATSQTAVAKPDGLRVEIVNTIGVVSAQVGRVEGLNFDLADFSWLARLSTEPNIVVVAADSRFKTFDDMLRSKEPVKFVSTGPGANDYINPPLLSKIYDFPAEVITGFSGSGEARTAILRGDADAQVMPLNTALSGIRAGLMRPVLVIGETDDKHMAGVASAAGITPRTPQQQAILRSLLDLTETSRTVAAPPHLDKGRLEYLRQAFKCALTDPGLVRSGAEQQRPVSYLSGEDTRNLVVKVLNADPAFQTVVRANS</sequence>
<dbReference type="SUPFAM" id="SSF53850">
    <property type="entry name" value="Periplasmic binding protein-like II"/>
    <property type="match status" value="1"/>
</dbReference>
<evidence type="ECO:0008006" key="6">
    <source>
        <dbReference type="Google" id="ProtNLM"/>
    </source>
</evidence>
<comment type="caution">
    <text evidence="4">The sequence shown here is derived from an EMBL/GenBank/DDBJ whole genome shotgun (WGS) entry which is preliminary data.</text>
</comment>
<feature type="region of interest" description="Disordered" evidence="2">
    <location>
        <begin position="1"/>
        <end position="20"/>
    </location>
</feature>
<dbReference type="PANTHER" id="PTHR42928:SF3">
    <property type="entry name" value="UPF0065 PROTEIN YFLP"/>
    <property type="match status" value="1"/>
</dbReference>
<dbReference type="Gene3D" id="3.40.190.150">
    <property type="entry name" value="Bordetella uptake gene, domain 1"/>
    <property type="match status" value="1"/>
</dbReference>
<dbReference type="InterPro" id="IPR005064">
    <property type="entry name" value="BUG"/>
</dbReference>
<keyword evidence="3" id="KW-0732">Signal</keyword>
<comment type="similarity">
    <text evidence="1">Belongs to the UPF0065 (bug) family.</text>
</comment>
<keyword evidence="5" id="KW-1185">Reference proteome</keyword>